<feature type="non-terminal residue" evidence="3">
    <location>
        <position position="1"/>
    </location>
</feature>
<evidence type="ECO:0000256" key="1">
    <source>
        <dbReference type="ARBA" id="ARBA00023172"/>
    </source>
</evidence>
<accession>A0ABM0MIX7</accession>
<evidence type="ECO:0000313" key="3">
    <source>
        <dbReference type="RefSeq" id="XP_006819968.1"/>
    </source>
</evidence>
<protein>
    <submittedName>
        <fullName evidence="3">Uncharacterized protein LOC102803020</fullName>
    </submittedName>
</protein>
<name>A0ABM0MIX7_SACKO</name>
<dbReference type="SUPFAM" id="SSF56349">
    <property type="entry name" value="DNA breaking-rejoining enzymes"/>
    <property type="match status" value="1"/>
</dbReference>
<keyword evidence="2" id="KW-1185">Reference proteome</keyword>
<keyword evidence="1" id="KW-0233">DNA recombination</keyword>
<dbReference type="PANTHER" id="PTHR34605">
    <property type="entry name" value="PHAGE_INTEGRASE DOMAIN-CONTAINING PROTEIN"/>
    <property type="match status" value="1"/>
</dbReference>
<dbReference type="InterPro" id="IPR011010">
    <property type="entry name" value="DNA_brk_join_enz"/>
</dbReference>
<dbReference type="RefSeq" id="XP_006819968.1">
    <property type="nucleotide sequence ID" value="XM_006819905.1"/>
</dbReference>
<proteinExistence type="predicted"/>
<dbReference type="InterPro" id="IPR052925">
    <property type="entry name" value="Phage_Integrase-like_Recomb"/>
</dbReference>
<dbReference type="GeneID" id="102803020"/>
<organism evidence="2 3">
    <name type="scientific">Saccoglossus kowalevskii</name>
    <name type="common">Acorn worm</name>
    <dbReference type="NCBI Taxonomy" id="10224"/>
    <lineage>
        <taxon>Eukaryota</taxon>
        <taxon>Metazoa</taxon>
        <taxon>Hemichordata</taxon>
        <taxon>Enteropneusta</taxon>
        <taxon>Harrimaniidae</taxon>
        <taxon>Saccoglossus</taxon>
    </lineage>
</organism>
<evidence type="ECO:0000313" key="2">
    <source>
        <dbReference type="Proteomes" id="UP000694865"/>
    </source>
</evidence>
<sequence length="131" mass="14569">ASKTDPFRRGQDITIGASGSSVRVVRAYRRYKNITAQQPMGPAFQFADGCYLTRQKLTHILQQLLAQSGQPNITQYTSHSFRSGAATTAAAGNIPDWLIKCLGRWRSDAYQVYIQTPTTTLERIPGLLVHQ</sequence>
<dbReference type="InterPro" id="IPR013762">
    <property type="entry name" value="Integrase-like_cat_sf"/>
</dbReference>
<gene>
    <name evidence="3" type="primary">LOC102803020</name>
</gene>
<dbReference type="Gene3D" id="1.10.443.10">
    <property type="entry name" value="Intergrase catalytic core"/>
    <property type="match status" value="1"/>
</dbReference>
<reference evidence="3" key="1">
    <citation type="submission" date="2025-08" db="UniProtKB">
        <authorList>
            <consortium name="RefSeq"/>
        </authorList>
    </citation>
    <scope>IDENTIFICATION</scope>
    <source>
        <tissue evidence="3">Testes</tissue>
    </source>
</reference>
<dbReference type="Proteomes" id="UP000694865">
    <property type="component" value="Unplaced"/>
</dbReference>
<dbReference type="PANTHER" id="PTHR34605:SF3">
    <property type="entry name" value="P CELL-TYPE AGGLUTINATION PROTEIN MAP4-LIKE-RELATED"/>
    <property type="match status" value="1"/>
</dbReference>